<evidence type="ECO:0000259" key="2">
    <source>
        <dbReference type="PROSITE" id="PS50844"/>
    </source>
</evidence>
<dbReference type="NCBIfam" id="TIGR03177">
    <property type="entry name" value="pilus_cpaB"/>
    <property type="match status" value="1"/>
</dbReference>
<dbReference type="InterPro" id="IPR006190">
    <property type="entry name" value="SAF_AFP_Neu5Ac"/>
</dbReference>
<keyword evidence="1" id="KW-1133">Transmembrane helix</keyword>
<dbReference type="EMBL" id="JBIACK010000001">
    <property type="protein sequence ID" value="MFE8699615.1"/>
    <property type="molecule type" value="Genomic_DNA"/>
</dbReference>
<evidence type="ECO:0000256" key="1">
    <source>
        <dbReference type="SAM" id="Phobius"/>
    </source>
</evidence>
<dbReference type="InterPro" id="IPR013974">
    <property type="entry name" value="SAF"/>
</dbReference>
<dbReference type="InterPro" id="IPR031571">
    <property type="entry name" value="RcpC_dom"/>
</dbReference>
<keyword evidence="1" id="KW-0812">Transmembrane</keyword>
<feature type="domain" description="AFP-like" evidence="2">
    <location>
        <begin position="41"/>
        <end position="103"/>
    </location>
</feature>
<sequence>MKSKLIMFIALLMGVFTTFLFFNYMKKFDTTAVINENTVEVLVAKEAIKENQRITSSMVELAQLPKDGVHPQTLTDLSTVEGKYATSDIEAGEALLTHRIKSEKEEALFVSRKVKEGFRGVSVGVNFVQSISNLIEPEDVVDVIFSEVVKVNDKDTVVSKQILSKVRVLAIGRKMIATTDEAEEYAEYSSLTLELSPEDSLVLVNASERGHIHFTLHTKIESPKK</sequence>
<dbReference type="PROSITE" id="PS50844">
    <property type="entry name" value="AFP_LIKE"/>
    <property type="match status" value="1"/>
</dbReference>
<protein>
    <submittedName>
        <fullName evidence="3">Flp pilus assembly protein CpaB</fullName>
    </submittedName>
</protein>
<dbReference type="InterPro" id="IPR017592">
    <property type="entry name" value="Pilus_assmbl_Flp-typ_CpaB"/>
</dbReference>
<name>A0ABW6K9J8_9BACI</name>
<gene>
    <name evidence="3" type="primary">cpaB</name>
    <name evidence="3" type="ORF">ACFYKX_03140</name>
</gene>
<reference evidence="3 4" key="1">
    <citation type="submission" date="2024-08" db="EMBL/GenBank/DDBJ databases">
        <title>Two novel Cytobacillus novel species.</title>
        <authorList>
            <person name="Liu G."/>
        </authorList>
    </citation>
    <scope>NUCLEOTIDE SEQUENCE [LARGE SCALE GENOMIC DNA]</scope>
    <source>
        <strain evidence="3 4">FJAT-54145</strain>
    </source>
</reference>
<comment type="caution">
    <text evidence="3">The sequence shown here is derived from an EMBL/GenBank/DDBJ whole genome shotgun (WGS) entry which is preliminary data.</text>
</comment>
<proteinExistence type="predicted"/>
<dbReference type="SMART" id="SM00858">
    <property type="entry name" value="SAF"/>
    <property type="match status" value="1"/>
</dbReference>
<dbReference type="RefSeq" id="WP_389357959.1">
    <property type="nucleotide sequence ID" value="NZ_JBIACK010000001.1"/>
</dbReference>
<keyword evidence="1" id="KW-0472">Membrane</keyword>
<dbReference type="Pfam" id="PF16976">
    <property type="entry name" value="RcpC"/>
    <property type="match status" value="1"/>
</dbReference>
<accession>A0ABW6K9J8</accession>
<evidence type="ECO:0000313" key="4">
    <source>
        <dbReference type="Proteomes" id="UP001601059"/>
    </source>
</evidence>
<dbReference type="CDD" id="cd11614">
    <property type="entry name" value="SAF_CpaB_FlgA_like"/>
    <property type="match status" value="1"/>
</dbReference>
<feature type="transmembrane region" description="Helical" evidence="1">
    <location>
        <begin position="6"/>
        <end position="25"/>
    </location>
</feature>
<dbReference type="Proteomes" id="UP001601059">
    <property type="component" value="Unassembled WGS sequence"/>
</dbReference>
<evidence type="ECO:0000313" key="3">
    <source>
        <dbReference type="EMBL" id="MFE8699615.1"/>
    </source>
</evidence>
<keyword evidence="4" id="KW-1185">Reference proteome</keyword>
<dbReference type="Pfam" id="PF08666">
    <property type="entry name" value="SAF"/>
    <property type="match status" value="1"/>
</dbReference>
<organism evidence="3 4">
    <name type="scientific">Cytobacillus spartinae</name>
    <dbReference type="NCBI Taxonomy" id="3299023"/>
    <lineage>
        <taxon>Bacteria</taxon>
        <taxon>Bacillati</taxon>
        <taxon>Bacillota</taxon>
        <taxon>Bacilli</taxon>
        <taxon>Bacillales</taxon>
        <taxon>Bacillaceae</taxon>
        <taxon>Cytobacillus</taxon>
    </lineage>
</organism>
<dbReference type="Gene3D" id="3.90.1210.10">
    <property type="entry name" value="Antifreeze-like/N-acetylneuraminic acid synthase C-terminal domain"/>
    <property type="match status" value="1"/>
</dbReference>